<dbReference type="GO" id="GO:0005524">
    <property type="term" value="F:ATP binding"/>
    <property type="evidence" value="ECO:0007669"/>
    <property type="project" value="InterPro"/>
</dbReference>
<dbReference type="Pfam" id="PF06309">
    <property type="entry name" value="Torsin"/>
    <property type="match status" value="1"/>
</dbReference>
<dbReference type="PANTHER" id="PTHR10760:SF2">
    <property type="entry name" value="LD13476P-RELATED"/>
    <property type="match status" value="1"/>
</dbReference>
<dbReference type="GO" id="GO:0016887">
    <property type="term" value="F:ATP hydrolysis activity"/>
    <property type="evidence" value="ECO:0007669"/>
    <property type="project" value="InterPro"/>
</dbReference>
<reference evidence="1" key="1">
    <citation type="submission" date="2021-02" db="EMBL/GenBank/DDBJ databases">
        <authorList>
            <person name="Nowell W R."/>
        </authorList>
    </citation>
    <scope>NUCLEOTIDE SEQUENCE</scope>
</reference>
<evidence type="ECO:0000313" key="1">
    <source>
        <dbReference type="EMBL" id="CAF4282972.1"/>
    </source>
</evidence>
<gene>
    <name evidence="1" type="ORF">KXQ929_LOCUS44548</name>
</gene>
<protein>
    <submittedName>
        <fullName evidence="1">Uncharacterized protein</fullName>
    </submittedName>
</protein>
<accession>A0A820GYV9</accession>
<dbReference type="Proteomes" id="UP000663868">
    <property type="component" value="Unassembled WGS sequence"/>
</dbReference>
<dbReference type="InterPro" id="IPR010448">
    <property type="entry name" value="Torsin"/>
</dbReference>
<dbReference type="EMBL" id="CAJOBB010012891">
    <property type="protein sequence ID" value="CAF4282972.1"/>
    <property type="molecule type" value="Genomic_DNA"/>
</dbReference>
<organism evidence="1 2">
    <name type="scientific">Adineta steineri</name>
    <dbReference type="NCBI Taxonomy" id="433720"/>
    <lineage>
        <taxon>Eukaryota</taxon>
        <taxon>Metazoa</taxon>
        <taxon>Spiralia</taxon>
        <taxon>Gnathifera</taxon>
        <taxon>Rotifera</taxon>
        <taxon>Eurotatoria</taxon>
        <taxon>Bdelloidea</taxon>
        <taxon>Adinetida</taxon>
        <taxon>Adinetidae</taxon>
        <taxon>Adineta</taxon>
    </lineage>
</organism>
<comment type="caution">
    <text evidence="1">The sequence shown here is derived from an EMBL/GenBank/DDBJ whole genome shotgun (WGS) entry which is preliminary data.</text>
</comment>
<dbReference type="GO" id="GO:0005737">
    <property type="term" value="C:cytoplasm"/>
    <property type="evidence" value="ECO:0007669"/>
    <property type="project" value="UniProtKB-ARBA"/>
</dbReference>
<dbReference type="PANTHER" id="PTHR10760">
    <property type="entry name" value="TORSIN"/>
    <property type="match status" value="1"/>
</dbReference>
<name>A0A820GYV9_9BILA</name>
<evidence type="ECO:0000313" key="2">
    <source>
        <dbReference type="Proteomes" id="UP000663868"/>
    </source>
</evidence>
<dbReference type="AlphaFoldDB" id="A0A820GYV9"/>
<sequence>MVLLKNIFDIFCIMECCSDYWVPNDIKELDSRLKSQLIGQPLAYNLILRSISSHVSNTNPSKSLVLSLHGSTGTGILSFFDESLHELL</sequence>
<proteinExistence type="predicted"/>